<dbReference type="AlphaFoldDB" id="A0A085LIE7"/>
<keyword evidence="3" id="KW-1185">Reference proteome</keyword>
<evidence type="ECO:0000313" key="3">
    <source>
        <dbReference type="Proteomes" id="UP000030764"/>
    </source>
</evidence>
<sequence length="43" mass="5016">MLGRSPDITRQRQEPAFFSDMRKLQCDHGAHRKPDSSMKEDLV</sequence>
<feature type="compositionally biased region" description="Basic and acidic residues" evidence="1">
    <location>
        <begin position="20"/>
        <end position="43"/>
    </location>
</feature>
<evidence type="ECO:0000256" key="1">
    <source>
        <dbReference type="SAM" id="MobiDB-lite"/>
    </source>
</evidence>
<dbReference type="Proteomes" id="UP000030764">
    <property type="component" value="Unassembled WGS sequence"/>
</dbReference>
<protein>
    <submittedName>
        <fullName evidence="2">Uncharacterized protein</fullName>
    </submittedName>
</protein>
<reference evidence="2 3" key="1">
    <citation type="journal article" date="2014" name="Nat. Genet.">
        <title>Genome and transcriptome of the porcine whipworm Trichuris suis.</title>
        <authorList>
            <person name="Jex A.R."/>
            <person name="Nejsum P."/>
            <person name="Schwarz E.M."/>
            <person name="Hu L."/>
            <person name="Young N.D."/>
            <person name="Hall R.S."/>
            <person name="Korhonen P.K."/>
            <person name="Liao S."/>
            <person name="Thamsborg S."/>
            <person name="Xia J."/>
            <person name="Xu P."/>
            <person name="Wang S."/>
            <person name="Scheerlinck J.P."/>
            <person name="Hofmann A."/>
            <person name="Sternberg P.W."/>
            <person name="Wang J."/>
            <person name="Gasser R.B."/>
        </authorList>
    </citation>
    <scope>NUCLEOTIDE SEQUENCE [LARGE SCALE GENOMIC DNA]</scope>
    <source>
        <strain evidence="2">DCEP-RM93M</strain>
    </source>
</reference>
<name>A0A085LIE7_9BILA</name>
<organism evidence="2 3">
    <name type="scientific">Trichuris suis</name>
    <name type="common">pig whipworm</name>
    <dbReference type="NCBI Taxonomy" id="68888"/>
    <lineage>
        <taxon>Eukaryota</taxon>
        <taxon>Metazoa</taxon>
        <taxon>Ecdysozoa</taxon>
        <taxon>Nematoda</taxon>
        <taxon>Enoplea</taxon>
        <taxon>Dorylaimia</taxon>
        <taxon>Trichinellida</taxon>
        <taxon>Trichuridae</taxon>
        <taxon>Trichuris</taxon>
    </lineage>
</organism>
<dbReference type="EMBL" id="KL364921">
    <property type="protein sequence ID" value="KFD44743.1"/>
    <property type="molecule type" value="Genomic_DNA"/>
</dbReference>
<gene>
    <name evidence="2" type="ORF">M513_14380</name>
</gene>
<feature type="region of interest" description="Disordered" evidence="1">
    <location>
        <begin position="1"/>
        <end position="43"/>
    </location>
</feature>
<accession>A0A085LIE7</accession>
<evidence type="ECO:0000313" key="2">
    <source>
        <dbReference type="EMBL" id="KFD44743.1"/>
    </source>
</evidence>
<proteinExistence type="predicted"/>